<dbReference type="PANTHER" id="PTHR43118:SF1">
    <property type="entry name" value="RHAMNOGALACTURONAN LYASE (EUROFUNG)"/>
    <property type="match status" value="1"/>
</dbReference>
<evidence type="ECO:0000259" key="3">
    <source>
        <dbReference type="Pfam" id="PF18370"/>
    </source>
</evidence>
<dbReference type="CDD" id="cd10318">
    <property type="entry name" value="RGL11"/>
    <property type="match status" value="1"/>
</dbReference>
<protein>
    <submittedName>
        <fullName evidence="5">Rhamnogalacturonan lyase</fullName>
    </submittedName>
</protein>
<dbReference type="OrthoDB" id="9802318at2"/>
<dbReference type="GO" id="GO:0005975">
    <property type="term" value="P:carbohydrate metabolic process"/>
    <property type="evidence" value="ECO:0007669"/>
    <property type="project" value="UniProtKB-ARBA"/>
</dbReference>
<gene>
    <name evidence="5" type="ORF">FQP90_21325</name>
</gene>
<dbReference type="GO" id="GO:0016829">
    <property type="term" value="F:lyase activity"/>
    <property type="evidence" value="ECO:0007669"/>
    <property type="project" value="UniProtKB-KW"/>
</dbReference>
<dbReference type="InterPro" id="IPR028994">
    <property type="entry name" value="Integrin_alpha_N"/>
</dbReference>
<feature type="chain" id="PRO_5021821429" evidence="2">
    <location>
        <begin position="28"/>
        <end position="844"/>
    </location>
</feature>
<dbReference type="PANTHER" id="PTHR43118">
    <property type="entry name" value="RHAMNOGALACTURONAN LYASE (EUROFUNG)"/>
    <property type="match status" value="1"/>
</dbReference>
<dbReference type="InterPro" id="IPR034641">
    <property type="entry name" value="RGL11"/>
</dbReference>
<dbReference type="SUPFAM" id="SSF69318">
    <property type="entry name" value="Integrin alpha N-terminal domain"/>
    <property type="match status" value="1"/>
</dbReference>
<proteinExistence type="predicted"/>
<evidence type="ECO:0000313" key="5">
    <source>
        <dbReference type="EMBL" id="TVU58487.1"/>
    </source>
</evidence>
<evidence type="ECO:0000256" key="1">
    <source>
        <dbReference type="SAM" id="MobiDB-lite"/>
    </source>
</evidence>
<dbReference type="InterPro" id="IPR049366">
    <property type="entry name" value="RGL11_C"/>
</dbReference>
<dbReference type="Gene3D" id="2.60.40.10">
    <property type="entry name" value="Immunoglobulins"/>
    <property type="match status" value="1"/>
</dbReference>
<dbReference type="Pfam" id="PF21348">
    <property type="entry name" value="RGL11_C"/>
    <property type="match status" value="2"/>
</dbReference>
<evidence type="ECO:0000256" key="2">
    <source>
        <dbReference type="SAM" id="SignalP"/>
    </source>
</evidence>
<reference evidence="5 6" key="1">
    <citation type="submission" date="2019-07" db="EMBL/GenBank/DDBJ databases">
        <title>Diversity of Bacteria from Kongsfjorden, Arctic.</title>
        <authorList>
            <person name="Yu Y."/>
        </authorList>
    </citation>
    <scope>NUCLEOTIDE SEQUENCE [LARGE SCALE GENOMIC DNA]</scope>
    <source>
        <strain evidence="5 6">SM1928</strain>
    </source>
</reference>
<keyword evidence="5" id="KW-0456">Lyase</keyword>
<feature type="domain" description="Rhamnogalacturonan lyase family 11 C-terminal" evidence="4">
    <location>
        <begin position="367"/>
        <end position="765"/>
    </location>
</feature>
<dbReference type="Proteomes" id="UP000316500">
    <property type="component" value="Unassembled WGS sequence"/>
</dbReference>
<organism evidence="5 6">
    <name type="scientific">Paenarthrobacter nitroguajacolicus</name>
    <name type="common">Arthrobacter nitroguajacolicus</name>
    <dbReference type="NCBI Taxonomy" id="211146"/>
    <lineage>
        <taxon>Bacteria</taxon>
        <taxon>Bacillati</taxon>
        <taxon>Actinomycetota</taxon>
        <taxon>Actinomycetes</taxon>
        <taxon>Micrococcales</taxon>
        <taxon>Micrococcaceae</taxon>
        <taxon>Paenarthrobacter</taxon>
    </lineage>
</organism>
<dbReference type="InterPro" id="IPR041624">
    <property type="entry name" value="RGI_lyase"/>
</dbReference>
<keyword evidence="2" id="KW-0732">Signal</keyword>
<evidence type="ECO:0000259" key="4">
    <source>
        <dbReference type="Pfam" id="PF21348"/>
    </source>
</evidence>
<dbReference type="RefSeq" id="WP_144653066.1">
    <property type="nucleotide sequence ID" value="NZ_VNFK01000024.1"/>
</dbReference>
<dbReference type="EMBL" id="VNFK01000024">
    <property type="protein sequence ID" value="TVU58487.1"/>
    <property type="molecule type" value="Genomic_DNA"/>
</dbReference>
<comment type="caution">
    <text evidence="5">The sequence shown here is derived from an EMBL/GenBank/DDBJ whole genome shotgun (WGS) entry which is preliminary data.</text>
</comment>
<evidence type="ECO:0000313" key="6">
    <source>
        <dbReference type="Proteomes" id="UP000316500"/>
    </source>
</evidence>
<dbReference type="AlphaFoldDB" id="A0A558GNM2"/>
<name>A0A558GNM2_PAENT</name>
<sequence length="844" mass="90271">MNRARKLFPAIMTAGVMLAALVQPAVAAPPPAPGVASVTGSGARGPAATGAPFQLEQLDRGLVAVSTDEGVFLSWRLLGSEATGATETGLSGPDFTVYRDGKSIGTVTDSTNFADPTGSPTSSYSVAPVVSGVELDASAPVTAWQDGHHDVPLQKPADGITPRGEAFSYEAFDASAADVDGDGAYELVVLWNPTNQKDVSQKGYTGTVYVDTYELDGTLLNRLDLGPNIRAGQHYTQFMVYDFDGDGRSETMLKTAPGTKSTGYNADGTVANQGYVTMPKSDIDAGYAHTDDYRLSAEGYHAHLVAMLQGWSEHPEVKAGNWPGTVEEALGIPVTHDYPLSEQSATELTDYFIDVYAPSRSPRNLLRQFEGFILDGPEYLTVFDSATGKELQTIPYKPGRGDDGLLWGDYAYGVIEPGNRVDRFIAGVAYLDGKRPSAVFARGYYTRMTMVTYDWDGKSLKERWFVDSGHVPLTNPFNDTPHGREGTDPQWGSMSSQGFHSLSAADVDGDGKHEIVYGSATLDDDGSVLYSSYATLPEGSAAPGTTAKLGHGDGMYVTDIDPSRPGLEIFSVHESARNAPYGTAMRDAATGEVLFGAYSGKDTGNGLVGDVRTDVPGLEVWASMPAGTTASGLLSAKGEILSTKKPDLVDATIHFAAEPTTQTISGNRDGAKRIVDWERGTLLTEEDTSGNPPLVADILGDWREELLIHTKDSTKMRIYTSTEVTTHKLTTLMHDKQYRAEIARQNTVYNYPSQVGFYLASDTDWSKVPILTKPVTPKGPKFIDPSGLIVIPPSADVDYYINGEKVGTGGHKAPGSDVTVAAVPKPFLAIAEGATAIWTHNFGK</sequence>
<feature type="region of interest" description="Disordered" evidence="1">
    <location>
        <begin position="475"/>
        <end position="495"/>
    </location>
</feature>
<feature type="signal peptide" evidence="2">
    <location>
        <begin position="1"/>
        <end position="27"/>
    </location>
</feature>
<accession>A0A558GNM2</accession>
<dbReference type="InterPro" id="IPR013783">
    <property type="entry name" value="Ig-like_fold"/>
</dbReference>
<dbReference type="Pfam" id="PF18370">
    <property type="entry name" value="RGI_lyase"/>
    <property type="match status" value="1"/>
</dbReference>
<feature type="domain" description="Rhamnogalacturonan lyase family 11 C-terminal" evidence="4">
    <location>
        <begin position="149"/>
        <end position="262"/>
    </location>
</feature>
<feature type="domain" description="Rhamnogalacturonan I lyase beta-sheet" evidence="3">
    <location>
        <begin position="54"/>
        <end position="144"/>
    </location>
</feature>